<accession>A0ABW4EBW0</accession>
<evidence type="ECO:0000256" key="1">
    <source>
        <dbReference type="ARBA" id="ARBA00007162"/>
    </source>
</evidence>
<keyword evidence="2 3" id="KW-0732">Signal</keyword>
<dbReference type="EMBL" id="JBHUDD010000005">
    <property type="protein sequence ID" value="MFD1508049.1"/>
    <property type="molecule type" value="Genomic_DNA"/>
</dbReference>
<sequence>MYRFLLSTALVLSPIGAFAQDYMEEDWRAAHPSIVFGVGTGENAQSAAERWSHFGTYLQGCMGIEEVEVRVASDYSAIIEAQANGDVQLSWSGPAGYATGWDISGGDVEPIAMDVSVNGDLGYKWVIAVKADSPYQTMEDLEGKTLGWSSPTSTSGYVLPMQYFRENGMVDANNEPVFFGNLVQTGSHDNGLVSVIQGTIDATTNWYYSPEAGNHTRAAGNGTLDVADLRFIYESANVPNAPFVATKSLPEPMKKKMRECIINMHWADKASFEKVAENAFGGFAVAVHEDYIPFIKIRMETK</sequence>
<dbReference type="PANTHER" id="PTHR35841:SF1">
    <property type="entry name" value="PHOSPHONATES-BINDING PERIPLASMIC PROTEIN"/>
    <property type="match status" value="1"/>
</dbReference>
<protein>
    <submittedName>
        <fullName evidence="4">Phosphate/phosphite/phosphonate ABC transporter substrate-binding protein</fullName>
    </submittedName>
</protein>
<comment type="similarity">
    <text evidence="1">Belongs to the phosphate/phosphite/phosphonate binding protein family.</text>
</comment>
<dbReference type="Pfam" id="PF12974">
    <property type="entry name" value="Phosphonate-bd"/>
    <property type="match status" value="1"/>
</dbReference>
<feature type="signal peptide" evidence="3">
    <location>
        <begin position="1"/>
        <end position="19"/>
    </location>
</feature>
<name>A0ABW4EBW0_9RHOB</name>
<evidence type="ECO:0000256" key="3">
    <source>
        <dbReference type="SAM" id="SignalP"/>
    </source>
</evidence>
<dbReference type="PANTHER" id="PTHR35841">
    <property type="entry name" value="PHOSPHONATES-BINDING PERIPLASMIC PROTEIN"/>
    <property type="match status" value="1"/>
</dbReference>
<dbReference type="InterPro" id="IPR005770">
    <property type="entry name" value="PhnD"/>
</dbReference>
<dbReference type="SUPFAM" id="SSF53850">
    <property type="entry name" value="Periplasmic binding protein-like II"/>
    <property type="match status" value="1"/>
</dbReference>
<reference evidence="5" key="1">
    <citation type="journal article" date="2019" name="Int. J. Syst. Evol. Microbiol.">
        <title>The Global Catalogue of Microorganisms (GCM) 10K type strain sequencing project: providing services to taxonomists for standard genome sequencing and annotation.</title>
        <authorList>
            <consortium name="The Broad Institute Genomics Platform"/>
            <consortium name="The Broad Institute Genome Sequencing Center for Infectious Disease"/>
            <person name="Wu L."/>
            <person name="Ma J."/>
        </authorList>
    </citation>
    <scope>NUCLEOTIDE SEQUENCE [LARGE SCALE GENOMIC DNA]</scope>
    <source>
        <strain evidence="5">CGMCC 1.12477</strain>
    </source>
</reference>
<organism evidence="4 5">
    <name type="scientific">Lacimonas salitolerans</name>
    <dbReference type="NCBI Taxonomy" id="1323750"/>
    <lineage>
        <taxon>Bacteria</taxon>
        <taxon>Pseudomonadati</taxon>
        <taxon>Pseudomonadota</taxon>
        <taxon>Alphaproteobacteria</taxon>
        <taxon>Rhodobacterales</taxon>
        <taxon>Paracoccaceae</taxon>
        <taxon>Lacimonas</taxon>
    </lineage>
</organism>
<evidence type="ECO:0000256" key="2">
    <source>
        <dbReference type="ARBA" id="ARBA00022729"/>
    </source>
</evidence>
<dbReference type="NCBIfam" id="TIGR01098">
    <property type="entry name" value="3A0109s03R"/>
    <property type="match status" value="1"/>
</dbReference>
<dbReference type="RefSeq" id="WP_379912284.1">
    <property type="nucleotide sequence ID" value="NZ_JBHUDD010000005.1"/>
</dbReference>
<comment type="caution">
    <text evidence="4">The sequence shown here is derived from an EMBL/GenBank/DDBJ whole genome shotgun (WGS) entry which is preliminary data.</text>
</comment>
<keyword evidence="5" id="KW-1185">Reference proteome</keyword>
<evidence type="ECO:0000313" key="4">
    <source>
        <dbReference type="EMBL" id="MFD1508049.1"/>
    </source>
</evidence>
<feature type="chain" id="PRO_5046165376" evidence="3">
    <location>
        <begin position="20"/>
        <end position="302"/>
    </location>
</feature>
<gene>
    <name evidence="4" type="primary">phnD</name>
    <name evidence="4" type="ORF">ACFTOW_01315</name>
</gene>
<evidence type="ECO:0000313" key="5">
    <source>
        <dbReference type="Proteomes" id="UP001597186"/>
    </source>
</evidence>
<dbReference type="Gene3D" id="3.40.190.10">
    <property type="entry name" value="Periplasmic binding protein-like II"/>
    <property type="match status" value="2"/>
</dbReference>
<proteinExistence type="inferred from homology"/>
<dbReference type="Proteomes" id="UP001597186">
    <property type="component" value="Unassembled WGS sequence"/>
</dbReference>